<evidence type="ECO:0000313" key="10">
    <source>
        <dbReference type="EMBL" id="GAA0751301.1"/>
    </source>
</evidence>
<sequence length="248" mass="26733">MTSFSRAATAALLGALSLAFAGTTLADEAAIRKTLADRMPGLPKIDEVSKTSMPGLWEVRMGTDVVYSDDTGNYIIEGSLFETKTKSDLTKARIDKLTAIDFDQLPVKDALVVKQGTGARKIAVFADPNCGYCKRLEKDLLTLKDVTIYTYVIPILGGDSPAKSRDIWCAKDSMKTWRNWMIDGAQPPKSIGECDSTAISRNSELARKYKVNGTPAIVFEDGTRSPGAMPAAAIEKQLGAQKVSSSKG</sequence>
<dbReference type="InterPro" id="IPR018950">
    <property type="entry name" value="DiS-bond_isomerase_DsbC/G_N"/>
</dbReference>
<evidence type="ECO:0000259" key="9">
    <source>
        <dbReference type="Pfam" id="PF13098"/>
    </source>
</evidence>
<keyword evidence="6 7" id="KW-0676">Redox-active center</keyword>
<gene>
    <name evidence="10" type="ORF">GCM10009107_23890</name>
</gene>
<evidence type="ECO:0000256" key="5">
    <source>
        <dbReference type="ARBA" id="ARBA00023157"/>
    </source>
</evidence>
<dbReference type="CDD" id="cd03020">
    <property type="entry name" value="DsbA_DsbC_DsbG"/>
    <property type="match status" value="1"/>
</dbReference>
<dbReference type="InterPro" id="IPR012336">
    <property type="entry name" value="Thioredoxin-like_fold"/>
</dbReference>
<dbReference type="Proteomes" id="UP001500279">
    <property type="component" value="Unassembled WGS sequence"/>
</dbReference>
<dbReference type="Pfam" id="PF10411">
    <property type="entry name" value="DsbC_N"/>
    <property type="match status" value="1"/>
</dbReference>
<evidence type="ECO:0000256" key="4">
    <source>
        <dbReference type="ARBA" id="ARBA00022764"/>
    </source>
</evidence>
<dbReference type="RefSeq" id="WP_141290716.1">
    <property type="nucleotide sequence ID" value="NZ_BAAAEW010000014.1"/>
</dbReference>
<comment type="caution">
    <text evidence="10">The sequence shown here is derived from an EMBL/GenBank/DDBJ whole genome shotgun (WGS) entry which is preliminary data.</text>
</comment>
<proteinExistence type="inferred from homology"/>
<accession>A0ABN1K0J5</accession>
<dbReference type="Gene3D" id="3.10.450.70">
    <property type="entry name" value="Disulphide bond isomerase, DsbC/G, N-terminal"/>
    <property type="match status" value="1"/>
</dbReference>
<evidence type="ECO:0000256" key="2">
    <source>
        <dbReference type="ARBA" id="ARBA00009813"/>
    </source>
</evidence>
<keyword evidence="5" id="KW-1015">Disulfide bond</keyword>
<evidence type="ECO:0000256" key="3">
    <source>
        <dbReference type="ARBA" id="ARBA00022729"/>
    </source>
</evidence>
<dbReference type="PANTHER" id="PTHR35272:SF3">
    <property type="entry name" value="THIOL:DISULFIDE INTERCHANGE PROTEIN DSBC"/>
    <property type="match status" value="1"/>
</dbReference>
<feature type="domain" description="Disulphide bond isomerase DsbC/G N-terminal" evidence="8">
    <location>
        <begin position="24"/>
        <end position="90"/>
    </location>
</feature>
<dbReference type="PANTHER" id="PTHR35272">
    <property type="entry name" value="THIOL:DISULFIDE INTERCHANGE PROTEIN DSBC-RELATED"/>
    <property type="match status" value="1"/>
</dbReference>
<feature type="chain" id="PRO_5044951493" description="Thiol:disulfide interchange protein" evidence="7">
    <location>
        <begin position="27"/>
        <end position="248"/>
    </location>
</feature>
<keyword evidence="11" id="KW-1185">Reference proteome</keyword>
<feature type="domain" description="Thioredoxin-like fold" evidence="9">
    <location>
        <begin position="115"/>
        <end position="238"/>
    </location>
</feature>
<dbReference type="EMBL" id="BAAAEW010000014">
    <property type="protein sequence ID" value="GAA0751301.1"/>
    <property type="molecule type" value="Genomic_DNA"/>
</dbReference>
<dbReference type="InterPro" id="IPR033954">
    <property type="entry name" value="DiS-bond_Isoase_DsbC/G"/>
</dbReference>
<dbReference type="Gene3D" id="3.40.30.10">
    <property type="entry name" value="Glutaredoxin"/>
    <property type="match status" value="1"/>
</dbReference>
<evidence type="ECO:0000256" key="7">
    <source>
        <dbReference type="RuleBase" id="RU364038"/>
    </source>
</evidence>
<feature type="signal peptide" evidence="7">
    <location>
        <begin position="1"/>
        <end position="26"/>
    </location>
</feature>
<evidence type="ECO:0000313" key="11">
    <source>
        <dbReference type="Proteomes" id="UP001500279"/>
    </source>
</evidence>
<comment type="similarity">
    <text evidence="2 7">Belongs to the thioredoxin family. DsbC subfamily.</text>
</comment>
<evidence type="ECO:0000256" key="6">
    <source>
        <dbReference type="ARBA" id="ARBA00023284"/>
    </source>
</evidence>
<reference evidence="10 11" key="1">
    <citation type="journal article" date="2019" name="Int. J. Syst. Evol. Microbiol.">
        <title>The Global Catalogue of Microorganisms (GCM) 10K type strain sequencing project: providing services to taxonomists for standard genome sequencing and annotation.</title>
        <authorList>
            <consortium name="The Broad Institute Genomics Platform"/>
            <consortium name="The Broad Institute Genome Sequencing Center for Infectious Disease"/>
            <person name="Wu L."/>
            <person name="Ma J."/>
        </authorList>
    </citation>
    <scope>NUCLEOTIDE SEQUENCE [LARGE SCALE GENOMIC DNA]</scope>
    <source>
        <strain evidence="10 11">JCM 15503</strain>
    </source>
</reference>
<evidence type="ECO:0000256" key="1">
    <source>
        <dbReference type="ARBA" id="ARBA00004418"/>
    </source>
</evidence>
<keyword evidence="3 7" id="KW-0732">Signal</keyword>
<dbReference type="InterPro" id="IPR009094">
    <property type="entry name" value="DiS-bond_isomerase_DsbC/G_N_sf"/>
</dbReference>
<evidence type="ECO:0000259" key="8">
    <source>
        <dbReference type="Pfam" id="PF10411"/>
    </source>
</evidence>
<protein>
    <recommendedName>
        <fullName evidence="7">Thiol:disulfide interchange protein</fullName>
    </recommendedName>
</protein>
<dbReference type="SUPFAM" id="SSF54423">
    <property type="entry name" value="DsbC/DsbG N-terminal domain-like"/>
    <property type="match status" value="1"/>
</dbReference>
<dbReference type="InterPro" id="IPR051470">
    <property type="entry name" value="Thiol:disulfide_interchange"/>
</dbReference>
<name>A0ABN1K0J5_9BURK</name>
<dbReference type="SUPFAM" id="SSF52833">
    <property type="entry name" value="Thioredoxin-like"/>
    <property type="match status" value="1"/>
</dbReference>
<organism evidence="10 11">
    <name type="scientific">Ideonella azotifigens</name>
    <dbReference type="NCBI Taxonomy" id="513160"/>
    <lineage>
        <taxon>Bacteria</taxon>
        <taxon>Pseudomonadati</taxon>
        <taxon>Pseudomonadota</taxon>
        <taxon>Betaproteobacteria</taxon>
        <taxon>Burkholderiales</taxon>
        <taxon>Sphaerotilaceae</taxon>
        <taxon>Ideonella</taxon>
    </lineage>
</organism>
<dbReference type="InterPro" id="IPR036249">
    <property type="entry name" value="Thioredoxin-like_sf"/>
</dbReference>
<keyword evidence="4 7" id="KW-0574">Periplasm</keyword>
<comment type="function">
    <text evidence="7">Required for disulfide bond formation in some periplasmic proteins. Acts by transferring its disulfide bond to other proteins and is reduced in the process.</text>
</comment>
<dbReference type="Pfam" id="PF13098">
    <property type="entry name" value="Thioredoxin_2"/>
    <property type="match status" value="1"/>
</dbReference>
<comment type="subcellular location">
    <subcellularLocation>
        <location evidence="1 7">Periplasm</location>
    </subcellularLocation>
</comment>